<accession>A0AAD3XY99</accession>
<evidence type="ECO:0000313" key="2">
    <source>
        <dbReference type="Proteomes" id="UP001279734"/>
    </source>
</evidence>
<evidence type="ECO:0000313" key="1">
    <source>
        <dbReference type="EMBL" id="GMH22227.1"/>
    </source>
</evidence>
<dbReference type="Proteomes" id="UP001279734">
    <property type="component" value="Unassembled WGS sequence"/>
</dbReference>
<gene>
    <name evidence="1" type="ORF">Nepgr_024070</name>
</gene>
<proteinExistence type="predicted"/>
<reference evidence="1" key="1">
    <citation type="submission" date="2023-05" db="EMBL/GenBank/DDBJ databases">
        <title>Nepenthes gracilis genome sequencing.</title>
        <authorList>
            <person name="Fukushima K."/>
        </authorList>
    </citation>
    <scope>NUCLEOTIDE SEQUENCE</scope>
    <source>
        <strain evidence="1">SING2019-196</strain>
    </source>
</reference>
<dbReference type="EMBL" id="BSYO01000024">
    <property type="protein sequence ID" value="GMH22227.1"/>
    <property type="molecule type" value="Genomic_DNA"/>
</dbReference>
<organism evidence="1 2">
    <name type="scientific">Nepenthes gracilis</name>
    <name type="common">Slender pitcher plant</name>
    <dbReference type="NCBI Taxonomy" id="150966"/>
    <lineage>
        <taxon>Eukaryota</taxon>
        <taxon>Viridiplantae</taxon>
        <taxon>Streptophyta</taxon>
        <taxon>Embryophyta</taxon>
        <taxon>Tracheophyta</taxon>
        <taxon>Spermatophyta</taxon>
        <taxon>Magnoliopsida</taxon>
        <taxon>eudicotyledons</taxon>
        <taxon>Gunneridae</taxon>
        <taxon>Pentapetalae</taxon>
        <taxon>Caryophyllales</taxon>
        <taxon>Nepenthaceae</taxon>
        <taxon>Nepenthes</taxon>
    </lineage>
</organism>
<protein>
    <submittedName>
        <fullName evidence="1">Uncharacterized protein</fullName>
    </submittedName>
</protein>
<sequence length="118" mass="13472">MAFTHKPWNLGSTVHHVGSLQHVRAHRRTVGSEIHAQRMTKMKSPGSRLGVRYLYGDHRPRETRDAEYDSNWLVEPFNLTDDIACPCAAAVRSFPDLFRSSPTWSWVRGGRIEETAPD</sequence>
<keyword evidence="2" id="KW-1185">Reference proteome</keyword>
<dbReference type="AlphaFoldDB" id="A0AAD3XY99"/>
<name>A0AAD3XY99_NEPGR</name>
<comment type="caution">
    <text evidence="1">The sequence shown here is derived from an EMBL/GenBank/DDBJ whole genome shotgun (WGS) entry which is preliminary data.</text>
</comment>